<proteinExistence type="predicted"/>
<sequence>MSEANHKPTIGGLKFSEELVQVSFTGREKNDSSFNEILRLIADKRINITFLCHALTTSEDCKSSFCVAREDYSQVQAILDFSSFSNLQRTVFHSVGTITLFPHRNSFNLLGLIVRIFGQSGYPIYSMGSSISALAVNTEFSALDSIAEKLQMELILPENHAPFRQEFHLKEIR</sequence>
<gene>
    <name evidence="1" type="ORF">DGMP_09060</name>
</gene>
<dbReference type="RefSeq" id="WP_228856367.1">
    <property type="nucleotide sequence ID" value="NZ_AP024086.1"/>
</dbReference>
<accession>A0A8D5JCX0</accession>
<organism evidence="1 2">
    <name type="scientific">Desulfomarina profundi</name>
    <dbReference type="NCBI Taxonomy" id="2772557"/>
    <lineage>
        <taxon>Bacteria</taxon>
        <taxon>Pseudomonadati</taxon>
        <taxon>Thermodesulfobacteriota</taxon>
        <taxon>Desulfobulbia</taxon>
        <taxon>Desulfobulbales</taxon>
        <taxon>Desulfobulbaceae</taxon>
        <taxon>Desulfomarina</taxon>
    </lineage>
</organism>
<name>A0A8D5JCX0_9BACT</name>
<protein>
    <submittedName>
        <fullName evidence="1">Uncharacterized protein</fullName>
    </submittedName>
</protein>
<dbReference type="AlphaFoldDB" id="A0A8D5JCX0"/>
<evidence type="ECO:0000313" key="2">
    <source>
        <dbReference type="Proteomes" id="UP000826725"/>
    </source>
</evidence>
<keyword evidence="2" id="KW-1185">Reference proteome</keyword>
<dbReference type="EMBL" id="AP024086">
    <property type="protein sequence ID" value="BCL60213.1"/>
    <property type="molecule type" value="Genomic_DNA"/>
</dbReference>
<evidence type="ECO:0000313" key="1">
    <source>
        <dbReference type="EMBL" id="BCL60213.1"/>
    </source>
</evidence>
<reference evidence="1" key="1">
    <citation type="submission" date="2020-09" db="EMBL/GenBank/DDBJ databases">
        <title>Desulfogranum mesoprofundum gen. nov., sp. nov., a novel mesophilic, sulfate-reducing chemolithoautotroph isolated from a deep-sea hydrothermal vent chimney in the Suiyo Seamount.</title>
        <authorList>
            <person name="Hashimoto Y."/>
            <person name="Nakagawa S."/>
        </authorList>
    </citation>
    <scope>NUCLEOTIDE SEQUENCE</scope>
    <source>
        <strain evidence="1">KT2</strain>
    </source>
</reference>
<dbReference type="KEGG" id="dbk:DGMP_09060"/>
<dbReference type="Proteomes" id="UP000826725">
    <property type="component" value="Chromosome"/>
</dbReference>